<gene>
    <name evidence="7" type="ORF">N495_00970</name>
</gene>
<dbReference type="GO" id="GO:0051787">
    <property type="term" value="F:misfolded protein binding"/>
    <property type="evidence" value="ECO:0007669"/>
    <property type="project" value="TreeGrafter"/>
</dbReference>
<keyword evidence="5" id="KW-0802">TPR repeat</keyword>
<sequence length="199" mass="23147">MNPYEILGINKNASKEEIQQAYRKLAKKYHPDQYGNNPLRDLAEQKMREINEAYDYLMKNNNSQSYNSNNYNGSSNSHSSNDYASIRADIDRGNISSAEQKLNSINVRNAEWYYLMGRVNYSKGWYDVAHNYFNNAYSLDPSNFEYRDALNKMSSNNNSYRKPYYSERRSDPDMCRICGTLYCMDCCCECCGGDFISCC</sequence>
<dbReference type="PROSITE" id="PS50005">
    <property type="entry name" value="TPR"/>
    <property type="match status" value="1"/>
</dbReference>
<dbReference type="InterPro" id="IPR001623">
    <property type="entry name" value="DnaJ_domain"/>
</dbReference>
<name>A0A0D1BYR7_CLOBO</name>
<evidence type="ECO:0000259" key="6">
    <source>
        <dbReference type="PROSITE" id="PS50076"/>
    </source>
</evidence>
<reference evidence="7 8" key="1">
    <citation type="submission" date="2014-06" db="EMBL/GenBank/DDBJ databases">
        <title>Genome characterization of distinct group I Clostridium botulinum lineages.</title>
        <authorList>
            <person name="Giordani F."/>
            <person name="Anselmo A."/>
            <person name="Fillo S."/>
            <person name="Palozzi A.M."/>
            <person name="Fortunato A."/>
            <person name="Gentile B."/>
            <person name="Ciammaruconi A."/>
            <person name="Anniballi F."/>
            <person name="De Medici D."/>
            <person name="Lista F."/>
        </authorList>
    </citation>
    <scope>NUCLEOTIDE SEQUENCE [LARGE SCALE GENOMIC DNA]</scope>
    <source>
        <strain evidence="7 8">B2 450</strain>
    </source>
</reference>
<dbReference type="PANTHER" id="PTHR44140">
    <property type="entry name" value="LD25575P"/>
    <property type="match status" value="1"/>
</dbReference>
<dbReference type="PANTHER" id="PTHR44140:SF2">
    <property type="entry name" value="LD25575P"/>
    <property type="match status" value="1"/>
</dbReference>
<evidence type="ECO:0000256" key="3">
    <source>
        <dbReference type="ARBA" id="ARBA00022729"/>
    </source>
</evidence>
<proteinExistence type="predicted"/>
<evidence type="ECO:0000256" key="5">
    <source>
        <dbReference type="PROSITE-ProRule" id="PRU00339"/>
    </source>
</evidence>
<dbReference type="Pfam" id="PF00226">
    <property type="entry name" value="DnaJ"/>
    <property type="match status" value="1"/>
</dbReference>
<comment type="subcellular location">
    <subcellularLocation>
        <location evidence="1">Endoplasmic reticulum</location>
    </subcellularLocation>
</comment>
<dbReference type="GO" id="GO:0051087">
    <property type="term" value="F:protein-folding chaperone binding"/>
    <property type="evidence" value="ECO:0007669"/>
    <property type="project" value="TreeGrafter"/>
</dbReference>
<dbReference type="GO" id="GO:0006260">
    <property type="term" value="P:DNA replication"/>
    <property type="evidence" value="ECO:0007669"/>
    <property type="project" value="UniProtKB-KW"/>
</dbReference>
<feature type="domain" description="J" evidence="6">
    <location>
        <begin position="2"/>
        <end position="70"/>
    </location>
</feature>
<dbReference type="OrthoDB" id="9779889at2"/>
<dbReference type="SUPFAM" id="SSF48452">
    <property type="entry name" value="TPR-like"/>
    <property type="match status" value="1"/>
</dbReference>
<evidence type="ECO:0000313" key="7">
    <source>
        <dbReference type="EMBL" id="KIS25182.1"/>
    </source>
</evidence>
<evidence type="ECO:0000256" key="2">
    <source>
        <dbReference type="ARBA" id="ARBA00022705"/>
    </source>
</evidence>
<dbReference type="InterPro" id="IPR011990">
    <property type="entry name" value="TPR-like_helical_dom_sf"/>
</dbReference>
<dbReference type="PATRIC" id="fig|1379739.3.peg.492"/>
<dbReference type="AlphaFoldDB" id="A0A0D1BYR7"/>
<dbReference type="PRINTS" id="PR00625">
    <property type="entry name" value="JDOMAIN"/>
</dbReference>
<evidence type="ECO:0000256" key="4">
    <source>
        <dbReference type="ARBA" id="ARBA00022824"/>
    </source>
</evidence>
<keyword evidence="2" id="KW-0235">DNA replication</keyword>
<dbReference type="Gene3D" id="1.25.40.10">
    <property type="entry name" value="Tetratricopeptide repeat domain"/>
    <property type="match status" value="1"/>
</dbReference>
<dbReference type="EMBL" id="JXSU01000006">
    <property type="protein sequence ID" value="KIS25182.1"/>
    <property type="molecule type" value="Genomic_DNA"/>
</dbReference>
<protein>
    <submittedName>
        <fullName evidence="7">Molecular chaperone DnaJ</fullName>
    </submittedName>
</protein>
<dbReference type="GO" id="GO:0034975">
    <property type="term" value="P:protein folding in endoplasmic reticulum"/>
    <property type="evidence" value="ECO:0007669"/>
    <property type="project" value="TreeGrafter"/>
</dbReference>
<dbReference type="RefSeq" id="WP_003487801.1">
    <property type="nucleotide sequence ID" value="NZ_JXSU01000006.1"/>
</dbReference>
<organism evidence="7 8">
    <name type="scientific">Clostridium botulinum B2 450</name>
    <dbReference type="NCBI Taxonomy" id="1379739"/>
    <lineage>
        <taxon>Bacteria</taxon>
        <taxon>Bacillati</taxon>
        <taxon>Bacillota</taxon>
        <taxon>Clostridia</taxon>
        <taxon>Eubacteriales</taxon>
        <taxon>Clostridiaceae</taxon>
        <taxon>Clostridium</taxon>
    </lineage>
</organism>
<keyword evidence="3" id="KW-0732">Signal</keyword>
<evidence type="ECO:0000256" key="1">
    <source>
        <dbReference type="ARBA" id="ARBA00004240"/>
    </source>
</evidence>
<dbReference type="InterPro" id="IPR051727">
    <property type="entry name" value="DnaJ_C3_Co-chaperones"/>
</dbReference>
<dbReference type="PROSITE" id="PS50076">
    <property type="entry name" value="DNAJ_2"/>
    <property type="match status" value="1"/>
</dbReference>
<dbReference type="Proteomes" id="UP000032250">
    <property type="component" value="Unassembled WGS sequence"/>
</dbReference>
<feature type="repeat" description="TPR" evidence="5">
    <location>
        <begin position="110"/>
        <end position="143"/>
    </location>
</feature>
<dbReference type="HOGENOM" id="CLU_083841_1_0_9"/>
<dbReference type="InterPro" id="IPR036869">
    <property type="entry name" value="J_dom_sf"/>
</dbReference>
<accession>A0A0D1BYR7</accession>
<keyword evidence="4" id="KW-0256">Endoplasmic reticulum</keyword>
<dbReference type="Gene3D" id="1.10.287.110">
    <property type="entry name" value="DnaJ domain"/>
    <property type="match status" value="1"/>
</dbReference>
<dbReference type="InterPro" id="IPR019734">
    <property type="entry name" value="TPR_rpt"/>
</dbReference>
<evidence type="ECO:0000313" key="8">
    <source>
        <dbReference type="Proteomes" id="UP000032250"/>
    </source>
</evidence>
<dbReference type="CDD" id="cd06257">
    <property type="entry name" value="DnaJ"/>
    <property type="match status" value="1"/>
</dbReference>
<dbReference type="SMART" id="SM00271">
    <property type="entry name" value="DnaJ"/>
    <property type="match status" value="1"/>
</dbReference>
<dbReference type="SUPFAM" id="SSF46565">
    <property type="entry name" value="Chaperone J-domain"/>
    <property type="match status" value="1"/>
</dbReference>
<comment type="caution">
    <text evidence="7">The sequence shown here is derived from an EMBL/GenBank/DDBJ whole genome shotgun (WGS) entry which is preliminary data.</text>
</comment>